<evidence type="ECO:0000256" key="1">
    <source>
        <dbReference type="SAM" id="MobiDB-lite"/>
    </source>
</evidence>
<dbReference type="RefSeq" id="WP_146963568.1">
    <property type="nucleotide sequence ID" value="NZ_CP042467.1"/>
</dbReference>
<evidence type="ECO:0000313" key="2">
    <source>
        <dbReference type="EMBL" id="QED30142.1"/>
    </source>
</evidence>
<evidence type="ECO:0008006" key="4">
    <source>
        <dbReference type="Google" id="ProtNLM"/>
    </source>
</evidence>
<dbReference type="Gene3D" id="3.90.215.10">
    <property type="entry name" value="Gamma Fibrinogen, chain A, domain 1"/>
    <property type="match status" value="1"/>
</dbReference>
<protein>
    <recommendedName>
        <fullName evidence="4">Fibrinogen C-terminal domain-containing protein</fullName>
    </recommendedName>
</protein>
<proteinExistence type="predicted"/>
<gene>
    <name evidence="2" type="ORF">FRD01_23485</name>
</gene>
<dbReference type="SUPFAM" id="SSF56496">
    <property type="entry name" value="Fibrinogen C-terminal domain-like"/>
    <property type="match status" value="1"/>
</dbReference>
<feature type="region of interest" description="Disordered" evidence="1">
    <location>
        <begin position="36"/>
        <end position="69"/>
    </location>
</feature>
<dbReference type="AlphaFoldDB" id="A0A5B8XW56"/>
<name>A0A5B8XW56_9DELT</name>
<dbReference type="EMBL" id="CP042467">
    <property type="protein sequence ID" value="QED30142.1"/>
    <property type="molecule type" value="Genomic_DNA"/>
</dbReference>
<dbReference type="Proteomes" id="UP000321595">
    <property type="component" value="Chromosome"/>
</dbReference>
<reference evidence="2 3" key="1">
    <citation type="submission" date="2019-08" db="EMBL/GenBank/DDBJ databases">
        <authorList>
            <person name="Liang Q."/>
        </authorList>
    </citation>
    <scope>NUCLEOTIDE SEQUENCE [LARGE SCALE GENOMIC DNA]</scope>
    <source>
        <strain evidence="2 3">V1718</strain>
    </source>
</reference>
<organism evidence="2 3">
    <name type="scientific">Microvenator marinus</name>
    <dbReference type="NCBI Taxonomy" id="2600177"/>
    <lineage>
        <taxon>Bacteria</taxon>
        <taxon>Deltaproteobacteria</taxon>
        <taxon>Bradymonadales</taxon>
        <taxon>Microvenatoraceae</taxon>
        <taxon>Microvenator</taxon>
    </lineage>
</organism>
<dbReference type="KEGG" id="bbae:FRD01_23485"/>
<sequence length="262" mass="28372">MQRLIFLLFLVGCDHSIESDRRCQLKSEGWVCDEDMADSVPDLGDMAQPAPDIGEEDTGSPDMSPEEDMVSVPDMPLPPATSCAELRERGESTGAHTIRHAGQDHEVWCEMEFDSGAWMLIGRSAAGGSGSFGWRSQAGSLDNMAAPYSLGLVDFPFTEILVAAQGAGNSVGDRAYRIAAPADFWSSCQSTVCAVSVVPTAGTCNNVSMLNQTGQNTVTDHFFFRDVPEFVPYGLFPQGFNTFYEDCVGGELNSRQGLIFIR</sequence>
<keyword evidence="3" id="KW-1185">Reference proteome</keyword>
<dbReference type="InterPro" id="IPR014716">
    <property type="entry name" value="Fibrinogen_a/b/g_C_1"/>
</dbReference>
<evidence type="ECO:0000313" key="3">
    <source>
        <dbReference type="Proteomes" id="UP000321595"/>
    </source>
</evidence>
<feature type="compositionally biased region" description="Acidic residues" evidence="1">
    <location>
        <begin position="53"/>
        <end position="69"/>
    </location>
</feature>
<accession>A0A5B8XW56</accession>
<dbReference type="InterPro" id="IPR036056">
    <property type="entry name" value="Fibrinogen-like_C"/>
</dbReference>